<dbReference type="InterPro" id="IPR015421">
    <property type="entry name" value="PyrdxlP-dep_Trfase_major"/>
</dbReference>
<keyword evidence="2" id="KW-0663">Pyridoxal phosphate</keyword>
<keyword evidence="5" id="KW-1185">Reference proteome</keyword>
<sequence length="398" mass="41683">MQPAPARIAIPASIRDRFPALSPAAPIYLDSAATTQKPDTVIAAVTDYLSQRTANAGRGAYPWSTSLARRIAEIRARAASFIGAGSPDEVVFTSGATAGLNAVALAWGLTNLADGDEILYRADDHAANVAPWMVLRDTLAHFGRRIALRPYRSTASGEADLDDVAAALSSRTRLITVSHVHHVYGARSTLEELRLPASTLLCFDCSQSGGHLPVDVTELGADFAVFAGHKMFASPGVGLLYCARRVHDQLRPFLPGGESGAAMPTLLEGGTYDIGAVLSLAPAFDFLDEVGRAAIAEHNLALTQRLIAGLRTIPGLEFTPGPAFAGCAVGYGIVAFTVAELSSADLGFALADAGFFVRTGAHCVPTAASDGSVRVSTQVYTSADDVDRFVDCLGALVR</sequence>
<comment type="cofactor">
    <cofactor evidence="1">
        <name>pyridoxal 5'-phosphate</name>
        <dbReference type="ChEBI" id="CHEBI:597326"/>
    </cofactor>
</comment>
<dbReference type="InterPro" id="IPR015424">
    <property type="entry name" value="PyrdxlP-dep_Trfase"/>
</dbReference>
<proteinExistence type="predicted"/>
<gene>
    <name evidence="4" type="ORF">GCM10011591_03140</name>
</gene>
<dbReference type="EMBL" id="BMMW01000001">
    <property type="protein sequence ID" value="GGK34885.1"/>
    <property type="molecule type" value="Genomic_DNA"/>
</dbReference>
<dbReference type="RefSeq" id="WP_188826899.1">
    <property type="nucleotide sequence ID" value="NZ_BMMW01000001.1"/>
</dbReference>
<dbReference type="SUPFAM" id="SSF53383">
    <property type="entry name" value="PLP-dependent transferases"/>
    <property type="match status" value="1"/>
</dbReference>
<feature type="domain" description="Aminotransferase class V" evidence="3">
    <location>
        <begin position="27"/>
        <end position="389"/>
    </location>
</feature>
<reference evidence="4" key="1">
    <citation type="journal article" date="2014" name="Int. J. Syst. Evol. Microbiol.">
        <title>Complete genome sequence of Corynebacterium casei LMG S-19264T (=DSM 44701T), isolated from a smear-ripened cheese.</title>
        <authorList>
            <consortium name="US DOE Joint Genome Institute (JGI-PGF)"/>
            <person name="Walter F."/>
            <person name="Albersmeier A."/>
            <person name="Kalinowski J."/>
            <person name="Ruckert C."/>
        </authorList>
    </citation>
    <scope>NUCLEOTIDE SEQUENCE</scope>
    <source>
        <strain evidence="4">CGMCC 4.7278</strain>
    </source>
</reference>
<dbReference type="AlphaFoldDB" id="A0A917V3K4"/>
<comment type="caution">
    <text evidence="4">The sequence shown here is derived from an EMBL/GenBank/DDBJ whole genome shotgun (WGS) entry which is preliminary data.</text>
</comment>
<dbReference type="PANTHER" id="PTHR43586">
    <property type="entry name" value="CYSTEINE DESULFURASE"/>
    <property type="match status" value="1"/>
</dbReference>
<dbReference type="InterPro" id="IPR015422">
    <property type="entry name" value="PyrdxlP-dep_Trfase_small"/>
</dbReference>
<organism evidence="4 5">
    <name type="scientific">Nocardia camponoti</name>
    <dbReference type="NCBI Taxonomy" id="1616106"/>
    <lineage>
        <taxon>Bacteria</taxon>
        <taxon>Bacillati</taxon>
        <taxon>Actinomycetota</taxon>
        <taxon>Actinomycetes</taxon>
        <taxon>Mycobacteriales</taxon>
        <taxon>Nocardiaceae</taxon>
        <taxon>Nocardia</taxon>
    </lineage>
</organism>
<reference evidence="4" key="2">
    <citation type="submission" date="2020-09" db="EMBL/GenBank/DDBJ databases">
        <authorList>
            <person name="Sun Q."/>
            <person name="Zhou Y."/>
        </authorList>
    </citation>
    <scope>NUCLEOTIDE SEQUENCE</scope>
    <source>
        <strain evidence="4">CGMCC 4.7278</strain>
    </source>
</reference>
<evidence type="ECO:0000256" key="2">
    <source>
        <dbReference type="ARBA" id="ARBA00022898"/>
    </source>
</evidence>
<protein>
    <submittedName>
        <fullName evidence="4">Cysteine desulfurase</fullName>
    </submittedName>
</protein>
<name>A0A917V3K4_9NOCA</name>
<dbReference type="Gene3D" id="3.90.1150.10">
    <property type="entry name" value="Aspartate Aminotransferase, domain 1"/>
    <property type="match status" value="1"/>
</dbReference>
<dbReference type="Gene3D" id="3.40.640.10">
    <property type="entry name" value="Type I PLP-dependent aspartate aminotransferase-like (Major domain)"/>
    <property type="match status" value="1"/>
</dbReference>
<evidence type="ECO:0000313" key="5">
    <source>
        <dbReference type="Proteomes" id="UP000612956"/>
    </source>
</evidence>
<dbReference type="Proteomes" id="UP000612956">
    <property type="component" value="Unassembled WGS sequence"/>
</dbReference>
<accession>A0A917V3K4</accession>
<dbReference type="Pfam" id="PF00266">
    <property type="entry name" value="Aminotran_5"/>
    <property type="match status" value="1"/>
</dbReference>
<evidence type="ECO:0000313" key="4">
    <source>
        <dbReference type="EMBL" id="GGK34885.1"/>
    </source>
</evidence>
<evidence type="ECO:0000256" key="1">
    <source>
        <dbReference type="ARBA" id="ARBA00001933"/>
    </source>
</evidence>
<dbReference type="PANTHER" id="PTHR43586:SF8">
    <property type="entry name" value="CYSTEINE DESULFURASE 1, CHLOROPLASTIC"/>
    <property type="match status" value="1"/>
</dbReference>
<evidence type="ECO:0000259" key="3">
    <source>
        <dbReference type="Pfam" id="PF00266"/>
    </source>
</evidence>
<dbReference type="InterPro" id="IPR000192">
    <property type="entry name" value="Aminotrans_V_dom"/>
</dbReference>